<feature type="chain" id="PRO_5022969429" description="Secreted protein" evidence="1">
    <location>
        <begin position="21"/>
        <end position="94"/>
    </location>
</feature>
<evidence type="ECO:0000313" key="2">
    <source>
        <dbReference type="EMBL" id="MPC47392.1"/>
    </source>
</evidence>
<feature type="signal peptide" evidence="1">
    <location>
        <begin position="1"/>
        <end position="20"/>
    </location>
</feature>
<sequence length="94" mass="10296">MEWAAALTVAVICCLHVSWSSTVTPKEIGQPNHLEGMRAQSELGMGGCRYGGADMHYHSFGVVFLEALSRLGFCCRLALLRYSHQCTSSNEGCR</sequence>
<proteinExistence type="predicted"/>
<accession>A0A5B7FLM4</accession>
<evidence type="ECO:0000256" key="1">
    <source>
        <dbReference type="SAM" id="SignalP"/>
    </source>
</evidence>
<dbReference type="AlphaFoldDB" id="A0A5B7FLM4"/>
<reference evidence="2 3" key="1">
    <citation type="submission" date="2019-05" db="EMBL/GenBank/DDBJ databases">
        <title>Another draft genome of Portunus trituberculatus and its Hox gene families provides insights of decapod evolution.</title>
        <authorList>
            <person name="Jeong J.-H."/>
            <person name="Song I."/>
            <person name="Kim S."/>
            <person name="Choi T."/>
            <person name="Kim D."/>
            <person name="Ryu S."/>
            <person name="Kim W."/>
        </authorList>
    </citation>
    <scope>NUCLEOTIDE SEQUENCE [LARGE SCALE GENOMIC DNA]</scope>
    <source>
        <tissue evidence="2">Muscle</tissue>
    </source>
</reference>
<keyword evidence="1" id="KW-0732">Signal</keyword>
<evidence type="ECO:0000313" key="3">
    <source>
        <dbReference type="Proteomes" id="UP000324222"/>
    </source>
</evidence>
<comment type="caution">
    <text evidence="2">The sequence shown here is derived from an EMBL/GenBank/DDBJ whole genome shotgun (WGS) entry which is preliminary data.</text>
</comment>
<protein>
    <recommendedName>
        <fullName evidence="4">Secreted protein</fullName>
    </recommendedName>
</protein>
<organism evidence="2 3">
    <name type="scientific">Portunus trituberculatus</name>
    <name type="common">Swimming crab</name>
    <name type="synonym">Neptunus trituberculatus</name>
    <dbReference type="NCBI Taxonomy" id="210409"/>
    <lineage>
        <taxon>Eukaryota</taxon>
        <taxon>Metazoa</taxon>
        <taxon>Ecdysozoa</taxon>
        <taxon>Arthropoda</taxon>
        <taxon>Crustacea</taxon>
        <taxon>Multicrustacea</taxon>
        <taxon>Malacostraca</taxon>
        <taxon>Eumalacostraca</taxon>
        <taxon>Eucarida</taxon>
        <taxon>Decapoda</taxon>
        <taxon>Pleocyemata</taxon>
        <taxon>Brachyura</taxon>
        <taxon>Eubrachyura</taxon>
        <taxon>Portunoidea</taxon>
        <taxon>Portunidae</taxon>
        <taxon>Portuninae</taxon>
        <taxon>Portunus</taxon>
    </lineage>
</organism>
<evidence type="ECO:0008006" key="4">
    <source>
        <dbReference type="Google" id="ProtNLM"/>
    </source>
</evidence>
<dbReference type="Proteomes" id="UP000324222">
    <property type="component" value="Unassembled WGS sequence"/>
</dbReference>
<gene>
    <name evidence="2" type="ORF">E2C01_041137</name>
</gene>
<dbReference type="EMBL" id="VSRR010007712">
    <property type="protein sequence ID" value="MPC47392.1"/>
    <property type="molecule type" value="Genomic_DNA"/>
</dbReference>
<keyword evidence="3" id="KW-1185">Reference proteome</keyword>
<name>A0A5B7FLM4_PORTR</name>